<dbReference type="EMBL" id="CP033019">
    <property type="protein sequence ID" value="AYM75619.1"/>
    <property type="molecule type" value="Genomic_DNA"/>
</dbReference>
<keyword evidence="6" id="KW-1185">Reference proteome</keyword>
<evidence type="ECO:0000256" key="3">
    <source>
        <dbReference type="PROSITE-ProRule" id="PRU00169"/>
    </source>
</evidence>
<evidence type="ECO:0000259" key="4">
    <source>
        <dbReference type="PROSITE" id="PS50110"/>
    </source>
</evidence>
<evidence type="ECO:0000313" key="5">
    <source>
        <dbReference type="EMBL" id="AYM75619.1"/>
    </source>
</evidence>
<keyword evidence="1" id="KW-0547">Nucleotide-binding</keyword>
<evidence type="ECO:0000256" key="1">
    <source>
        <dbReference type="ARBA" id="ARBA00022741"/>
    </source>
</evidence>
<sequence>MKIAINSRDEKTLSALGQLLRGRNRLDEIDAGGETLEPLQAAQSPPDVLIFDRPSNDGADLAAIERLSNLHPRMAFIVLCHQQPPEFLLQAMRAGVRDVLPFPAAPASLYAALERIEEKLERREHGNGKVLAFISCKGGSGATFIASNLGYALAAGGQQRVALIDMNLHFGDASLFVSENKPLATLSDVTRDIHRLDSSFLGSSMLHILPNYSVLAAPEDPAHASEVAPEHIDAIIRQARRQYDFIVLDVGRNLDAVSVRALDHADMIFPVLQATLPYIRDGKRLLGMFRSLEYASDKVHIIVNRHDKGGEIRLRDLEAAYGTAVYRTVPNHYASAAASVNQGVPILQLDKASPITRSLQEFAASLAGGAASTARQGWLGRVLRRA</sequence>
<evidence type="ECO:0000256" key="2">
    <source>
        <dbReference type="ARBA" id="ARBA00022840"/>
    </source>
</evidence>
<reference evidence="5 6" key="1">
    <citation type="submission" date="2018-10" db="EMBL/GenBank/DDBJ databases">
        <title>Effects of UV and annual dynamics of microbial communities in freshwater RAS systems.</title>
        <authorList>
            <person name="Bekkelund A.K."/>
            <person name="Hansen B.R."/>
            <person name="Stokken H."/>
            <person name="Eriksen B.F."/>
            <person name="Kashulin N.A."/>
        </authorList>
    </citation>
    <scope>NUCLEOTIDE SEQUENCE [LARGE SCALE GENOMIC DNA]</scope>
    <source>
        <strain evidence="5 6">BHSEK</strain>
    </source>
</reference>
<protein>
    <submittedName>
        <fullName evidence="5">CobQ/CobB/MinD/ParA nucleotide binding domain-containing protein</fullName>
    </submittedName>
</protein>
<feature type="modified residue" description="4-aspartylphosphate" evidence="3">
    <location>
        <position position="52"/>
    </location>
</feature>
<dbReference type="Proteomes" id="UP000279594">
    <property type="component" value="Chromosome"/>
</dbReference>
<dbReference type="InterPro" id="IPR011006">
    <property type="entry name" value="CheY-like_superfamily"/>
</dbReference>
<dbReference type="GO" id="GO:0005524">
    <property type="term" value="F:ATP binding"/>
    <property type="evidence" value="ECO:0007669"/>
    <property type="project" value="UniProtKB-KW"/>
</dbReference>
<dbReference type="Gene3D" id="3.40.50.300">
    <property type="entry name" value="P-loop containing nucleotide triphosphate hydrolases"/>
    <property type="match status" value="1"/>
</dbReference>
<dbReference type="PROSITE" id="PS50110">
    <property type="entry name" value="RESPONSE_REGULATORY"/>
    <property type="match status" value="1"/>
</dbReference>
<dbReference type="InterPro" id="IPR050625">
    <property type="entry name" value="ParA/MinD_ATPase"/>
</dbReference>
<dbReference type="InterPro" id="IPR025669">
    <property type="entry name" value="AAA_dom"/>
</dbReference>
<dbReference type="GO" id="GO:0016887">
    <property type="term" value="F:ATP hydrolysis activity"/>
    <property type="evidence" value="ECO:0007669"/>
    <property type="project" value="TreeGrafter"/>
</dbReference>
<dbReference type="Gene3D" id="3.40.50.2300">
    <property type="match status" value="1"/>
</dbReference>
<dbReference type="SUPFAM" id="SSF52172">
    <property type="entry name" value="CheY-like"/>
    <property type="match status" value="1"/>
</dbReference>
<dbReference type="RefSeq" id="WP_070224964.1">
    <property type="nucleotide sequence ID" value="NZ_CP033019.1"/>
</dbReference>
<gene>
    <name evidence="5" type="ORF">D9M09_07200</name>
</gene>
<dbReference type="Pfam" id="PF13614">
    <property type="entry name" value="AAA_31"/>
    <property type="match status" value="1"/>
</dbReference>
<dbReference type="InterPro" id="IPR001789">
    <property type="entry name" value="Sig_transdc_resp-reg_receiver"/>
</dbReference>
<dbReference type="GO" id="GO:0009898">
    <property type="term" value="C:cytoplasmic side of plasma membrane"/>
    <property type="evidence" value="ECO:0007669"/>
    <property type="project" value="TreeGrafter"/>
</dbReference>
<name>A0A3G2E7Z4_9BURK</name>
<organism evidence="5 6">
    <name type="scientific">Janthinobacterium agaricidamnosum</name>
    <dbReference type="NCBI Taxonomy" id="55508"/>
    <lineage>
        <taxon>Bacteria</taxon>
        <taxon>Pseudomonadati</taxon>
        <taxon>Pseudomonadota</taxon>
        <taxon>Betaproteobacteria</taxon>
        <taxon>Burkholderiales</taxon>
        <taxon>Oxalobacteraceae</taxon>
        <taxon>Janthinobacterium</taxon>
    </lineage>
</organism>
<dbReference type="AlphaFoldDB" id="A0A3G2E7Z4"/>
<dbReference type="InterPro" id="IPR027417">
    <property type="entry name" value="P-loop_NTPase"/>
</dbReference>
<feature type="domain" description="Response regulatory" evidence="4">
    <location>
        <begin position="2"/>
        <end position="117"/>
    </location>
</feature>
<accession>A0A3G2E7Z4</accession>
<keyword evidence="2" id="KW-0067">ATP-binding</keyword>
<dbReference type="SUPFAM" id="SSF52540">
    <property type="entry name" value="P-loop containing nucleoside triphosphate hydrolases"/>
    <property type="match status" value="1"/>
</dbReference>
<dbReference type="GO" id="GO:0005829">
    <property type="term" value="C:cytosol"/>
    <property type="evidence" value="ECO:0007669"/>
    <property type="project" value="TreeGrafter"/>
</dbReference>
<keyword evidence="3" id="KW-0597">Phosphoprotein</keyword>
<dbReference type="PANTHER" id="PTHR43384">
    <property type="entry name" value="SEPTUM SITE-DETERMINING PROTEIN MIND HOMOLOG, CHLOROPLASTIC-RELATED"/>
    <property type="match status" value="1"/>
</dbReference>
<dbReference type="GO" id="GO:0051782">
    <property type="term" value="P:negative regulation of cell division"/>
    <property type="evidence" value="ECO:0007669"/>
    <property type="project" value="TreeGrafter"/>
</dbReference>
<evidence type="ECO:0000313" key="6">
    <source>
        <dbReference type="Proteomes" id="UP000279594"/>
    </source>
</evidence>
<proteinExistence type="predicted"/>
<dbReference type="PANTHER" id="PTHR43384:SF6">
    <property type="entry name" value="SEPTUM SITE-DETERMINING PROTEIN MIND HOMOLOG, CHLOROPLASTIC"/>
    <property type="match status" value="1"/>
</dbReference>
<dbReference type="GO" id="GO:0000160">
    <property type="term" value="P:phosphorelay signal transduction system"/>
    <property type="evidence" value="ECO:0007669"/>
    <property type="project" value="InterPro"/>
</dbReference>